<evidence type="ECO:0000313" key="2">
    <source>
        <dbReference type="EMBL" id="ASM78460.1"/>
    </source>
</evidence>
<sequence length="146" mass="16985">MLRWGVLWGVMAAASAGYAGEVYRCGTTYQDHPCSPRSTQTPMELASAPSERDRAQAAQRVEQEARLARQLAQERERREAEQRAQAQKQPVALSSPHASTLEDNDYTRCTGTKEQRKRWSERKREYCATRYPEDPLPHKRRWRHRD</sequence>
<dbReference type="Proteomes" id="UP000199729">
    <property type="component" value="Chromosome"/>
</dbReference>
<feature type="compositionally biased region" description="Basic and acidic residues" evidence="1">
    <location>
        <begin position="50"/>
        <end position="82"/>
    </location>
</feature>
<dbReference type="EMBL" id="CP022423">
    <property type="protein sequence ID" value="ASM78460.1"/>
    <property type="molecule type" value="Genomic_DNA"/>
</dbReference>
<protein>
    <recommendedName>
        <fullName evidence="4">DUF4124 domain-containing protein</fullName>
    </recommendedName>
</protein>
<organism evidence="2 3">
    <name type="scientific">Vitreoscilla filiformis</name>
    <dbReference type="NCBI Taxonomy" id="63"/>
    <lineage>
        <taxon>Bacteria</taxon>
        <taxon>Pseudomonadati</taxon>
        <taxon>Pseudomonadota</taxon>
        <taxon>Betaproteobacteria</taxon>
        <taxon>Neisseriales</taxon>
        <taxon>Neisseriaceae</taxon>
        <taxon>Vitreoscilla</taxon>
    </lineage>
</organism>
<gene>
    <name evidence="2" type="ORF">VITFI_CDS2683</name>
</gene>
<feature type="compositionally biased region" description="Basic and acidic residues" evidence="1">
    <location>
        <begin position="111"/>
        <end position="137"/>
    </location>
</feature>
<proteinExistence type="predicted"/>
<evidence type="ECO:0000313" key="3">
    <source>
        <dbReference type="Proteomes" id="UP000199729"/>
    </source>
</evidence>
<reference evidence="2 3" key="1">
    <citation type="submission" date="2017-07" db="EMBL/GenBank/DDBJ databases">
        <title>Complete Genome Sequence of the cosmetic ferment Vitreoscilla filiformis (ATCC15551).</title>
        <authorList>
            <person name="Contreras S."/>
            <person name="Sagory-Zalkind P."/>
            <person name="Blanquart H."/>
            <person name="Iltis A."/>
            <person name="Morand S.C."/>
        </authorList>
    </citation>
    <scope>NUCLEOTIDE SEQUENCE [LARGE SCALE GENOMIC DNA]</scope>
    <source>
        <strain evidence="2 3">ATCC 15551</strain>
    </source>
</reference>
<evidence type="ECO:0000256" key="1">
    <source>
        <dbReference type="SAM" id="MobiDB-lite"/>
    </source>
</evidence>
<dbReference type="KEGG" id="vff:VITFI_CDS2683"/>
<keyword evidence="3" id="KW-1185">Reference proteome</keyword>
<dbReference type="AlphaFoldDB" id="A0A221KI36"/>
<evidence type="ECO:0008006" key="4">
    <source>
        <dbReference type="Google" id="ProtNLM"/>
    </source>
</evidence>
<accession>A0A221KI36</accession>
<name>A0A221KI36_VITFI</name>
<feature type="region of interest" description="Disordered" evidence="1">
    <location>
        <begin position="32"/>
        <end position="146"/>
    </location>
</feature>